<dbReference type="EMBL" id="FRCB01000001">
    <property type="protein sequence ID" value="SHL40218.1"/>
    <property type="molecule type" value="Genomic_DNA"/>
</dbReference>
<dbReference type="Proteomes" id="UP000322545">
    <property type="component" value="Unassembled WGS sequence"/>
</dbReference>
<proteinExistence type="predicted"/>
<dbReference type="Gene3D" id="3.40.50.360">
    <property type="match status" value="1"/>
</dbReference>
<sequence length="179" mass="19029">MSSPTLLTICGSLRKGSFNRMLLKEAQAAFGPAETLEADLNLPLYDGDLEEAEGVPQAVKTLAQQVRDADAVVISSPEYNKGITGVLKNALDWISRVEGMPFKDKPTVVMSANAGRTGGETGQFMVLSCLTPLQALVLPGQMLCVAAAGKEFDDSGALTNEHYLKVLATRMEALRAAVT</sequence>
<dbReference type="InterPro" id="IPR029039">
    <property type="entry name" value="Flavoprotein-like_sf"/>
</dbReference>
<feature type="domain" description="NADPH-dependent FMN reductase-like" evidence="1">
    <location>
        <begin position="5"/>
        <end position="143"/>
    </location>
</feature>
<reference evidence="2 3" key="1">
    <citation type="submission" date="2016-11" db="EMBL/GenBank/DDBJ databases">
        <authorList>
            <person name="Varghese N."/>
            <person name="Submissions S."/>
        </authorList>
    </citation>
    <scope>NUCLEOTIDE SEQUENCE [LARGE SCALE GENOMIC DNA]</scope>
    <source>
        <strain evidence="2 3">DSM 28249</strain>
    </source>
</reference>
<organism evidence="2 3">
    <name type="scientific">Roseovarius litoreus</name>
    <dbReference type="NCBI Taxonomy" id="1155722"/>
    <lineage>
        <taxon>Bacteria</taxon>
        <taxon>Pseudomonadati</taxon>
        <taxon>Pseudomonadota</taxon>
        <taxon>Alphaproteobacteria</taxon>
        <taxon>Rhodobacterales</taxon>
        <taxon>Roseobacteraceae</taxon>
        <taxon>Roseovarius</taxon>
    </lineage>
</organism>
<gene>
    <name evidence="2" type="ORF">SAMN05443432_101387</name>
</gene>
<keyword evidence="3" id="KW-1185">Reference proteome</keyword>
<protein>
    <submittedName>
        <fullName evidence="2">Chromate reductase</fullName>
    </submittedName>
</protein>
<dbReference type="GO" id="GO:0010181">
    <property type="term" value="F:FMN binding"/>
    <property type="evidence" value="ECO:0007669"/>
    <property type="project" value="TreeGrafter"/>
</dbReference>
<dbReference type="InterPro" id="IPR005025">
    <property type="entry name" value="FMN_Rdtase-like_dom"/>
</dbReference>
<name>A0A1M7AC21_9RHOB</name>
<evidence type="ECO:0000259" key="1">
    <source>
        <dbReference type="Pfam" id="PF03358"/>
    </source>
</evidence>
<dbReference type="AlphaFoldDB" id="A0A1M7AC21"/>
<accession>A0A1M7AC21</accession>
<dbReference type="RefSeq" id="WP_149777964.1">
    <property type="nucleotide sequence ID" value="NZ_FRCB01000001.1"/>
</dbReference>
<evidence type="ECO:0000313" key="3">
    <source>
        <dbReference type="Proteomes" id="UP000322545"/>
    </source>
</evidence>
<dbReference type="GO" id="GO:0005829">
    <property type="term" value="C:cytosol"/>
    <property type="evidence" value="ECO:0007669"/>
    <property type="project" value="TreeGrafter"/>
</dbReference>
<dbReference type="PANTHER" id="PTHR30543">
    <property type="entry name" value="CHROMATE REDUCTASE"/>
    <property type="match status" value="1"/>
</dbReference>
<dbReference type="PANTHER" id="PTHR30543:SF21">
    <property type="entry name" value="NAD(P)H-DEPENDENT FMN REDUCTASE LOT6"/>
    <property type="match status" value="1"/>
</dbReference>
<dbReference type="GO" id="GO:0016491">
    <property type="term" value="F:oxidoreductase activity"/>
    <property type="evidence" value="ECO:0007669"/>
    <property type="project" value="InterPro"/>
</dbReference>
<dbReference type="SUPFAM" id="SSF52218">
    <property type="entry name" value="Flavoproteins"/>
    <property type="match status" value="1"/>
</dbReference>
<evidence type="ECO:0000313" key="2">
    <source>
        <dbReference type="EMBL" id="SHL40218.1"/>
    </source>
</evidence>
<dbReference type="InterPro" id="IPR050712">
    <property type="entry name" value="NAD(P)H-dep_reductase"/>
</dbReference>
<dbReference type="Pfam" id="PF03358">
    <property type="entry name" value="FMN_red"/>
    <property type="match status" value="1"/>
</dbReference>